<dbReference type="Proteomes" id="UP000829196">
    <property type="component" value="Unassembled WGS sequence"/>
</dbReference>
<proteinExistence type="predicted"/>
<comment type="caution">
    <text evidence="1">The sequence shown here is derived from an EMBL/GenBank/DDBJ whole genome shotgun (WGS) entry which is preliminary data.</text>
</comment>
<dbReference type="AlphaFoldDB" id="A0A8T3B145"/>
<name>A0A8T3B145_DENNO</name>
<keyword evidence="2" id="KW-1185">Reference proteome</keyword>
<gene>
    <name evidence="1" type="ORF">KFK09_016617</name>
</gene>
<sequence length="63" mass="7592">MFLLEFITLYHCNLTCILFQVSWQPIMIWKNIAEFRRQPRMEKPTQIDLHTIRPTIASLYGSH</sequence>
<evidence type="ECO:0000313" key="1">
    <source>
        <dbReference type="EMBL" id="KAI0501672.1"/>
    </source>
</evidence>
<accession>A0A8T3B145</accession>
<organism evidence="1 2">
    <name type="scientific">Dendrobium nobile</name>
    <name type="common">Orchid</name>
    <dbReference type="NCBI Taxonomy" id="94219"/>
    <lineage>
        <taxon>Eukaryota</taxon>
        <taxon>Viridiplantae</taxon>
        <taxon>Streptophyta</taxon>
        <taxon>Embryophyta</taxon>
        <taxon>Tracheophyta</taxon>
        <taxon>Spermatophyta</taxon>
        <taxon>Magnoliopsida</taxon>
        <taxon>Liliopsida</taxon>
        <taxon>Asparagales</taxon>
        <taxon>Orchidaceae</taxon>
        <taxon>Epidendroideae</taxon>
        <taxon>Malaxideae</taxon>
        <taxon>Dendrobiinae</taxon>
        <taxon>Dendrobium</taxon>
    </lineage>
</organism>
<protein>
    <submittedName>
        <fullName evidence="1">Uncharacterized protein</fullName>
    </submittedName>
</protein>
<reference evidence="1" key="1">
    <citation type="journal article" date="2022" name="Front. Genet.">
        <title>Chromosome-Scale Assembly of the Dendrobium nobile Genome Provides Insights Into the Molecular Mechanism of the Biosynthesis of the Medicinal Active Ingredient of Dendrobium.</title>
        <authorList>
            <person name="Xu Q."/>
            <person name="Niu S.-C."/>
            <person name="Li K.-L."/>
            <person name="Zheng P.-J."/>
            <person name="Zhang X.-J."/>
            <person name="Jia Y."/>
            <person name="Liu Y."/>
            <person name="Niu Y.-X."/>
            <person name="Yu L.-H."/>
            <person name="Chen D.-F."/>
            <person name="Zhang G.-Q."/>
        </authorList>
    </citation>
    <scope>NUCLEOTIDE SEQUENCE</scope>
    <source>
        <tissue evidence="1">Leaf</tissue>
    </source>
</reference>
<dbReference type="EMBL" id="JAGYWB010000012">
    <property type="protein sequence ID" value="KAI0501672.1"/>
    <property type="molecule type" value="Genomic_DNA"/>
</dbReference>
<evidence type="ECO:0000313" key="2">
    <source>
        <dbReference type="Proteomes" id="UP000829196"/>
    </source>
</evidence>